<keyword evidence="3 6" id="KW-0378">Hydrolase</keyword>
<dbReference type="Gene3D" id="3.90.45.10">
    <property type="entry name" value="Peptide deformylase"/>
    <property type="match status" value="1"/>
</dbReference>
<evidence type="ECO:0000256" key="3">
    <source>
        <dbReference type="ARBA" id="ARBA00022801"/>
    </source>
</evidence>
<sequence>MMTDATTPPSLSIALLGEAVLRQPVRQLTLPSDEARILSEQMLQLMQARSGVGIAAPQVHHSLALMIIASRPNARYPHAPVMAPLVMVNPSLLNQAQASNQDWEGCLSVPGIRGLVSRPEWVEVSYQDLDGRLHQRRLEGFVARIFCHEYDHLQGLTFLDRVDNNRNLMASEVLARQMEQP</sequence>
<dbReference type="AlphaFoldDB" id="A0A1G8V2X7"/>
<dbReference type="Proteomes" id="UP000199527">
    <property type="component" value="Unassembled WGS sequence"/>
</dbReference>
<organism evidence="7 8">
    <name type="scientific">Ferrimonas sediminum</name>
    <dbReference type="NCBI Taxonomy" id="718193"/>
    <lineage>
        <taxon>Bacteria</taxon>
        <taxon>Pseudomonadati</taxon>
        <taxon>Pseudomonadota</taxon>
        <taxon>Gammaproteobacteria</taxon>
        <taxon>Alteromonadales</taxon>
        <taxon>Ferrimonadaceae</taxon>
        <taxon>Ferrimonas</taxon>
    </lineage>
</organism>
<dbReference type="RefSeq" id="WP_245709938.1">
    <property type="nucleotide sequence ID" value="NZ_FNEM01000010.1"/>
</dbReference>
<dbReference type="PANTHER" id="PTHR10458">
    <property type="entry name" value="PEPTIDE DEFORMYLASE"/>
    <property type="match status" value="1"/>
</dbReference>
<dbReference type="GO" id="GO:0046872">
    <property type="term" value="F:metal ion binding"/>
    <property type="evidence" value="ECO:0007669"/>
    <property type="project" value="UniProtKB-KW"/>
</dbReference>
<gene>
    <name evidence="6" type="primary">def</name>
    <name evidence="7" type="ORF">SAMN04488540_11077</name>
</gene>
<dbReference type="PANTHER" id="PTHR10458:SF21">
    <property type="entry name" value="PEPTIDE DEFORMYLASE"/>
    <property type="match status" value="1"/>
</dbReference>
<dbReference type="SUPFAM" id="SSF56420">
    <property type="entry name" value="Peptide deformylase"/>
    <property type="match status" value="1"/>
</dbReference>
<dbReference type="CDD" id="cd00487">
    <property type="entry name" value="Pep_deformylase"/>
    <property type="match status" value="1"/>
</dbReference>
<dbReference type="Pfam" id="PF01327">
    <property type="entry name" value="Pep_deformylase"/>
    <property type="match status" value="1"/>
</dbReference>
<evidence type="ECO:0000256" key="4">
    <source>
        <dbReference type="ARBA" id="ARBA00022917"/>
    </source>
</evidence>
<dbReference type="InterPro" id="IPR023635">
    <property type="entry name" value="Peptide_deformylase"/>
</dbReference>
<dbReference type="PRINTS" id="PR01576">
    <property type="entry name" value="PDEFORMYLASE"/>
</dbReference>
<evidence type="ECO:0000313" key="8">
    <source>
        <dbReference type="Proteomes" id="UP000199527"/>
    </source>
</evidence>
<dbReference type="InterPro" id="IPR036821">
    <property type="entry name" value="Peptide_deformylase_sf"/>
</dbReference>
<dbReference type="GO" id="GO:0042586">
    <property type="term" value="F:peptide deformylase activity"/>
    <property type="evidence" value="ECO:0007669"/>
    <property type="project" value="UniProtKB-UniRule"/>
</dbReference>
<evidence type="ECO:0000256" key="2">
    <source>
        <dbReference type="ARBA" id="ARBA00022723"/>
    </source>
</evidence>
<feature type="binding site" evidence="6">
    <location>
        <position position="148"/>
    </location>
    <ligand>
        <name>Fe cation</name>
        <dbReference type="ChEBI" id="CHEBI:24875"/>
    </ligand>
</feature>
<feature type="active site" evidence="6">
    <location>
        <position position="149"/>
    </location>
</feature>
<accession>A0A1G8V2X7</accession>
<dbReference type="EMBL" id="FNEM01000010">
    <property type="protein sequence ID" value="SDJ60214.1"/>
    <property type="molecule type" value="Genomic_DNA"/>
</dbReference>
<dbReference type="PIRSF" id="PIRSF004749">
    <property type="entry name" value="Pep_def"/>
    <property type="match status" value="1"/>
</dbReference>
<dbReference type="EC" id="3.5.1.88" evidence="6"/>
<keyword evidence="8" id="KW-1185">Reference proteome</keyword>
<feature type="binding site" evidence="6">
    <location>
        <position position="152"/>
    </location>
    <ligand>
        <name>Fe cation</name>
        <dbReference type="ChEBI" id="CHEBI:24875"/>
    </ligand>
</feature>
<dbReference type="NCBIfam" id="NF001159">
    <property type="entry name" value="PRK00150.1-3"/>
    <property type="match status" value="1"/>
</dbReference>
<evidence type="ECO:0000256" key="5">
    <source>
        <dbReference type="ARBA" id="ARBA00023004"/>
    </source>
</evidence>
<reference evidence="8" key="1">
    <citation type="submission" date="2016-10" db="EMBL/GenBank/DDBJ databases">
        <authorList>
            <person name="Varghese N."/>
            <person name="Submissions S."/>
        </authorList>
    </citation>
    <scope>NUCLEOTIDE SEQUENCE [LARGE SCALE GENOMIC DNA]</scope>
    <source>
        <strain evidence="8">DSM 23317</strain>
    </source>
</reference>
<keyword evidence="4 6" id="KW-0648">Protein biosynthesis</keyword>
<dbReference type="HAMAP" id="MF_00163">
    <property type="entry name" value="Pep_deformylase"/>
    <property type="match status" value="1"/>
</dbReference>
<keyword evidence="2 6" id="KW-0479">Metal-binding</keyword>
<dbReference type="NCBIfam" id="TIGR00079">
    <property type="entry name" value="pept_deformyl"/>
    <property type="match status" value="1"/>
</dbReference>
<evidence type="ECO:0000256" key="1">
    <source>
        <dbReference type="ARBA" id="ARBA00010759"/>
    </source>
</evidence>
<feature type="binding site" evidence="6">
    <location>
        <position position="106"/>
    </location>
    <ligand>
        <name>Fe cation</name>
        <dbReference type="ChEBI" id="CHEBI:24875"/>
    </ligand>
</feature>
<evidence type="ECO:0000313" key="7">
    <source>
        <dbReference type="EMBL" id="SDJ60214.1"/>
    </source>
</evidence>
<comment type="function">
    <text evidence="6">Removes the formyl group from the N-terminal Met of newly synthesized proteins. Requires at least a dipeptide for an efficient rate of reaction. N-terminal L-methionine is a prerequisite for activity but the enzyme has broad specificity at other positions.</text>
</comment>
<comment type="cofactor">
    <cofactor evidence="6">
        <name>Fe(2+)</name>
        <dbReference type="ChEBI" id="CHEBI:29033"/>
    </cofactor>
    <text evidence="6">Binds 1 Fe(2+) ion.</text>
</comment>
<protein>
    <recommendedName>
        <fullName evidence="6">Peptide deformylase</fullName>
        <shortName evidence="6">PDF</shortName>
        <ecNumber evidence="6">3.5.1.88</ecNumber>
    </recommendedName>
    <alternativeName>
        <fullName evidence="6">Polypeptide deformylase</fullName>
    </alternativeName>
</protein>
<proteinExistence type="inferred from homology"/>
<keyword evidence="5 6" id="KW-0408">Iron</keyword>
<name>A0A1G8V2X7_9GAMM</name>
<comment type="similarity">
    <text evidence="1 6">Belongs to the polypeptide deformylase family.</text>
</comment>
<dbReference type="GO" id="GO:0006412">
    <property type="term" value="P:translation"/>
    <property type="evidence" value="ECO:0007669"/>
    <property type="project" value="UniProtKB-UniRule"/>
</dbReference>
<evidence type="ECO:0000256" key="6">
    <source>
        <dbReference type="HAMAP-Rule" id="MF_00163"/>
    </source>
</evidence>
<comment type="catalytic activity">
    <reaction evidence="6">
        <text>N-terminal N-formyl-L-methionyl-[peptide] + H2O = N-terminal L-methionyl-[peptide] + formate</text>
        <dbReference type="Rhea" id="RHEA:24420"/>
        <dbReference type="Rhea" id="RHEA-COMP:10639"/>
        <dbReference type="Rhea" id="RHEA-COMP:10640"/>
        <dbReference type="ChEBI" id="CHEBI:15377"/>
        <dbReference type="ChEBI" id="CHEBI:15740"/>
        <dbReference type="ChEBI" id="CHEBI:49298"/>
        <dbReference type="ChEBI" id="CHEBI:64731"/>
        <dbReference type="EC" id="3.5.1.88"/>
    </reaction>
</comment>